<evidence type="ECO:0000259" key="7">
    <source>
        <dbReference type="Pfam" id="PF00107"/>
    </source>
</evidence>
<organism evidence="9 10">
    <name type="scientific">Clostridium symbiosum</name>
    <name type="common">Bacteroides symbiosus</name>
    <dbReference type="NCBI Taxonomy" id="1512"/>
    <lineage>
        <taxon>Bacteria</taxon>
        <taxon>Bacillati</taxon>
        <taxon>Bacillota</taxon>
        <taxon>Clostridia</taxon>
        <taxon>Lachnospirales</taxon>
        <taxon>Lachnospiraceae</taxon>
        <taxon>Otoolea</taxon>
    </lineage>
</organism>
<dbReference type="AlphaFoldDB" id="A0AAW5F5V1"/>
<protein>
    <submittedName>
        <fullName evidence="9">Alcohol dehydrogenase catalytic domain-containing protein</fullName>
    </submittedName>
</protein>
<dbReference type="InterPro" id="IPR036291">
    <property type="entry name" value="NAD(P)-bd_dom_sf"/>
</dbReference>
<dbReference type="Gene3D" id="3.40.50.720">
    <property type="entry name" value="NAD(P)-binding Rossmann-like Domain"/>
    <property type="match status" value="1"/>
</dbReference>
<dbReference type="Pfam" id="PF00107">
    <property type="entry name" value="ADH_zinc_N"/>
    <property type="match status" value="1"/>
</dbReference>
<dbReference type="GO" id="GO:0008270">
    <property type="term" value="F:zinc ion binding"/>
    <property type="evidence" value="ECO:0007669"/>
    <property type="project" value="InterPro"/>
</dbReference>
<dbReference type="Gene3D" id="3.90.180.10">
    <property type="entry name" value="Medium-chain alcohol dehydrogenases, catalytic domain"/>
    <property type="match status" value="1"/>
</dbReference>
<feature type="domain" description="Alcohol dehydrogenase-like N-terminal" evidence="8">
    <location>
        <begin position="31"/>
        <end position="140"/>
    </location>
</feature>
<evidence type="ECO:0000256" key="3">
    <source>
        <dbReference type="ARBA" id="ARBA00022723"/>
    </source>
</evidence>
<keyword evidence="4 6" id="KW-0862">Zinc</keyword>
<dbReference type="InterPro" id="IPR011032">
    <property type="entry name" value="GroES-like_sf"/>
</dbReference>
<dbReference type="InterPro" id="IPR013149">
    <property type="entry name" value="ADH-like_C"/>
</dbReference>
<proteinExistence type="inferred from homology"/>
<dbReference type="Pfam" id="PF08240">
    <property type="entry name" value="ADH_N"/>
    <property type="match status" value="1"/>
</dbReference>
<evidence type="ECO:0000256" key="4">
    <source>
        <dbReference type="ARBA" id="ARBA00022833"/>
    </source>
</evidence>
<dbReference type="GO" id="GO:0016491">
    <property type="term" value="F:oxidoreductase activity"/>
    <property type="evidence" value="ECO:0007669"/>
    <property type="project" value="UniProtKB-KW"/>
</dbReference>
<dbReference type="PANTHER" id="PTHR43161">
    <property type="entry name" value="SORBITOL DEHYDROGENASE"/>
    <property type="match status" value="1"/>
</dbReference>
<dbReference type="EMBL" id="JAINVB010000001">
    <property type="protein sequence ID" value="MCK0087201.1"/>
    <property type="molecule type" value="Genomic_DNA"/>
</dbReference>
<name>A0AAW5F5V1_CLOSY</name>
<evidence type="ECO:0000256" key="6">
    <source>
        <dbReference type="RuleBase" id="RU361277"/>
    </source>
</evidence>
<dbReference type="SUPFAM" id="SSF51735">
    <property type="entry name" value="NAD(P)-binding Rossmann-fold domains"/>
    <property type="match status" value="1"/>
</dbReference>
<dbReference type="RefSeq" id="WP_034555196.1">
    <property type="nucleotide sequence ID" value="NZ_JAINVB010000001.1"/>
</dbReference>
<gene>
    <name evidence="9" type="ORF">K5I21_15230</name>
</gene>
<evidence type="ECO:0000313" key="10">
    <source>
        <dbReference type="Proteomes" id="UP001203136"/>
    </source>
</evidence>
<feature type="domain" description="Alcohol dehydrogenase-like C-terminal" evidence="7">
    <location>
        <begin position="178"/>
        <end position="297"/>
    </location>
</feature>
<comment type="caution">
    <text evidence="9">The sequence shown here is derived from an EMBL/GenBank/DDBJ whole genome shotgun (WGS) entry which is preliminary data.</text>
</comment>
<dbReference type="PROSITE" id="PS00059">
    <property type="entry name" value="ADH_ZINC"/>
    <property type="match status" value="1"/>
</dbReference>
<comment type="cofactor">
    <cofactor evidence="1 6">
        <name>Zn(2+)</name>
        <dbReference type="ChEBI" id="CHEBI:29105"/>
    </cofactor>
</comment>
<dbReference type="SUPFAM" id="SSF50129">
    <property type="entry name" value="GroES-like"/>
    <property type="match status" value="1"/>
</dbReference>
<keyword evidence="5" id="KW-0560">Oxidoreductase</keyword>
<evidence type="ECO:0000256" key="5">
    <source>
        <dbReference type="ARBA" id="ARBA00023002"/>
    </source>
</evidence>
<accession>A0AAW5F5V1</accession>
<comment type="similarity">
    <text evidence="2 6">Belongs to the zinc-containing alcohol dehydrogenase family.</text>
</comment>
<reference evidence="9" key="1">
    <citation type="journal article" date="2022" name="Cell Host Microbe">
        <title>Colonization of the live biotherapeutic product VE303 and modulation of the microbiota and metabolites in healthy volunteers.</title>
        <authorList>
            <person name="Dsouza M."/>
            <person name="Menon R."/>
            <person name="Crossette E."/>
            <person name="Bhattarai S.K."/>
            <person name="Schneider J."/>
            <person name="Kim Y.G."/>
            <person name="Reddy S."/>
            <person name="Caballero S."/>
            <person name="Felix C."/>
            <person name="Cornacchione L."/>
            <person name="Hendrickson J."/>
            <person name="Watson A.R."/>
            <person name="Minot S.S."/>
            <person name="Greenfield N."/>
            <person name="Schopf L."/>
            <person name="Szabady R."/>
            <person name="Patarroyo J."/>
            <person name="Smith W."/>
            <person name="Harrison P."/>
            <person name="Kuijper E.J."/>
            <person name="Kelly C.P."/>
            <person name="Olle B."/>
            <person name="Bobilev D."/>
            <person name="Silber J.L."/>
            <person name="Bucci V."/>
            <person name="Roberts B."/>
            <person name="Faith J."/>
            <person name="Norman J.M."/>
        </authorList>
    </citation>
    <scope>NUCLEOTIDE SEQUENCE</scope>
    <source>
        <strain evidence="9">VE303-04</strain>
    </source>
</reference>
<evidence type="ECO:0000256" key="2">
    <source>
        <dbReference type="ARBA" id="ARBA00008072"/>
    </source>
</evidence>
<dbReference type="Proteomes" id="UP001203136">
    <property type="component" value="Unassembled WGS sequence"/>
</dbReference>
<sequence length="336" mass="36420">MIEGKGEMQALRYYGIHDVRTEEIDTPDCKEDEVLVKIAYAGICGSDLHIYNQGMFIQNIPETMGHEFDGIIVKTGSRIENFKPGDNVTANPMVPCKVCRSCLRGSFNTCENLGFIGEVSQGCFTEYIAVKEEKLIKIPKDTDLKTAALAEPLAVAVNICRRAAFMPGDKTAVIGAGPIGLLTIALANQVYGVSDITAVDLSGDRLSLAKKLGATKTVDKPDPEERFTKVIEAAGAPATFAMAAKHTSANGFIYVVSIFEKDFVFDINAIVASQISLVGCNVYTDEDLREAVSLIAEKKVDITPVISGEYALKEGKKAFELLSSRDKSAAKILFRM</sequence>
<evidence type="ECO:0000259" key="8">
    <source>
        <dbReference type="Pfam" id="PF08240"/>
    </source>
</evidence>
<keyword evidence="3 6" id="KW-0479">Metal-binding</keyword>
<dbReference type="InterPro" id="IPR013154">
    <property type="entry name" value="ADH-like_N"/>
</dbReference>
<evidence type="ECO:0000313" key="9">
    <source>
        <dbReference type="EMBL" id="MCK0087201.1"/>
    </source>
</evidence>
<dbReference type="PANTHER" id="PTHR43161:SF23">
    <property type="entry name" value="(R,R)-BUTANEDIOL DEHYDROGENASE-RELATED"/>
    <property type="match status" value="1"/>
</dbReference>
<evidence type="ECO:0000256" key="1">
    <source>
        <dbReference type="ARBA" id="ARBA00001947"/>
    </source>
</evidence>
<dbReference type="InterPro" id="IPR002328">
    <property type="entry name" value="ADH_Zn_CS"/>
</dbReference>